<dbReference type="Proteomes" id="UP000624279">
    <property type="component" value="Unassembled WGS sequence"/>
</dbReference>
<proteinExistence type="predicted"/>
<protein>
    <submittedName>
        <fullName evidence="1">DUF1800 domain-containing protein</fullName>
    </submittedName>
</protein>
<reference evidence="1 2" key="1">
    <citation type="submission" date="2020-08" db="EMBL/GenBank/DDBJ databases">
        <title>Novel species isolated from subtropical streams in China.</title>
        <authorList>
            <person name="Lu H."/>
        </authorList>
    </citation>
    <scope>NUCLEOTIDE SEQUENCE [LARGE SCALE GENOMIC DNA]</scope>
    <source>
        <strain evidence="1 2">LX15W</strain>
    </source>
</reference>
<dbReference type="PANTHER" id="PTHR43737">
    <property type="entry name" value="BLL7424 PROTEIN"/>
    <property type="match status" value="1"/>
</dbReference>
<dbReference type="InterPro" id="IPR014917">
    <property type="entry name" value="DUF1800"/>
</dbReference>
<sequence>MLLCVGLMSCGQRARLDETTSKTSTGQVSNKPSTTVTYYAAARFADQVSFGATPALIDEISKLGFEGWIDAQMALPVTNSAIPRSYLNYKETDNAAVSALDNYTHEVYWQRVLGAPDQLRQRVAWAIFEFIPTSQGQSNGRYEYYNLLISRAFDNYGTLLHDVSIHPMMGFFLNNELNRPSSPQCLGCAPNENYARELMQLFSLGVVQLNTDGSTKRDAQGKPLETYTQKDVEELARALTGWRQPPNNTGLPDYAWPHFGTPMLPESQAFFHDSGAKIVLGTPLAAGMNAAVELNAVIAILMKHPNIAPFISLRLIQHLVTSNPSPEYLTRIATVFRNNGNGVTGDLKAVVRAILLDPEARAGDQIGSSPNQFGKLREPVQWMSAMMRGMNCKQPFHSPPYEGVKWVLEPQNQNATYPPNVFSFYQAGDRAPGSNLLAPEQKLLNTIEFTSRIGGLEWTLLNKNNSAAADNYANSGCEVAALGKAFSQSPKAILDLISQRWFRGAMPPTLRANLQSLINGERNWNSPEEGALIILQVALSSPYFGVIK</sequence>
<dbReference type="Pfam" id="PF08811">
    <property type="entry name" value="DUF1800"/>
    <property type="match status" value="1"/>
</dbReference>
<dbReference type="PANTHER" id="PTHR43737:SF1">
    <property type="entry name" value="DUF1501 DOMAIN-CONTAINING PROTEIN"/>
    <property type="match status" value="1"/>
</dbReference>
<accession>A0ABR6YBU2</accession>
<organism evidence="1 2">
    <name type="scientific">Undibacterium flavidum</name>
    <dbReference type="NCBI Taxonomy" id="2762297"/>
    <lineage>
        <taxon>Bacteria</taxon>
        <taxon>Pseudomonadati</taxon>
        <taxon>Pseudomonadota</taxon>
        <taxon>Betaproteobacteria</taxon>
        <taxon>Burkholderiales</taxon>
        <taxon>Oxalobacteraceae</taxon>
        <taxon>Undibacterium</taxon>
    </lineage>
</organism>
<name>A0ABR6YBU2_9BURK</name>
<dbReference type="EMBL" id="JACOGA010000009">
    <property type="protein sequence ID" value="MBC3874028.1"/>
    <property type="molecule type" value="Genomic_DNA"/>
</dbReference>
<evidence type="ECO:0000313" key="1">
    <source>
        <dbReference type="EMBL" id="MBC3874028.1"/>
    </source>
</evidence>
<keyword evidence="2" id="KW-1185">Reference proteome</keyword>
<gene>
    <name evidence="1" type="ORF">H8K55_10525</name>
</gene>
<comment type="caution">
    <text evidence="1">The sequence shown here is derived from an EMBL/GenBank/DDBJ whole genome shotgun (WGS) entry which is preliminary data.</text>
</comment>
<evidence type="ECO:0000313" key="2">
    <source>
        <dbReference type="Proteomes" id="UP000624279"/>
    </source>
</evidence>